<dbReference type="AlphaFoldDB" id="A0A437PTR5"/>
<feature type="region of interest" description="Disordered" evidence="1">
    <location>
        <begin position="1"/>
        <end position="21"/>
    </location>
</feature>
<proteinExistence type="predicted"/>
<dbReference type="InterPro" id="IPR007922">
    <property type="entry name" value="DciA-like"/>
</dbReference>
<dbReference type="Proteomes" id="UP000282832">
    <property type="component" value="Unassembled WGS sequence"/>
</dbReference>
<comment type="caution">
    <text evidence="2">The sequence shown here is derived from an EMBL/GenBank/DDBJ whole genome shotgun (WGS) entry which is preliminary data.</text>
</comment>
<evidence type="ECO:0000313" key="3">
    <source>
        <dbReference type="Proteomes" id="UP000282832"/>
    </source>
</evidence>
<gene>
    <name evidence="2" type="ORF">EOJ36_04335</name>
</gene>
<dbReference type="PANTHER" id="PTHR36456:SF1">
    <property type="entry name" value="UPF0232 PROTEIN SCO3875"/>
    <property type="match status" value="1"/>
</dbReference>
<name>A0A437PTR5_9BACT</name>
<reference evidence="2 3" key="1">
    <citation type="submission" date="2019-01" db="EMBL/GenBank/DDBJ databases">
        <authorList>
            <person name="Chen W.-M."/>
        </authorList>
    </citation>
    <scope>NUCLEOTIDE SEQUENCE [LARGE SCALE GENOMIC DNA]</scope>
    <source>
        <strain evidence="2 3">FSY-15</strain>
    </source>
</reference>
<dbReference type="Pfam" id="PF05258">
    <property type="entry name" value="DciA"/>
    <property type="match status" value="1"/>
</dbReference>
<sequence length="109" mass="12496">MDSPFKSQNSKEHARKNDSQSLKDAIESLLKVYQLESKFQESYISANWEQIVGKPISSRTTEVYVSKEKLFVNINSAPLKKELLLAKQKLIQLINQAANKEIVKDIIFL</sequence>
<accession>A0A437PTR5</accession>
<dbReference type="OrthoDB" id="9796545at2"/>
<dbReference type="PANTHER" id="PTHR36456">
    <property type="entry name" value="UPF0232 PROTEIN SCO3875"/>
    <property type="match status" value="1"/>
</dbReference>
<feature type="compositionally biased region" description="Basic and acidic residues" evidence="1">
    <location>
        <begin position="9"/>
        <end position="18"/>
    </location>
</feature>
<keyword evidence="3" id="KW-1185">Reference proteome</keyword>
<dbReference type="EMBL" id="SACY01000002">
    <property type="protein sequence ID" value="RVU25651.1"/>
    <property type="molecule type" value="Genomic_DNA"/>
</dbReference>
<evidence type="ECO:0000256" key="1">
    <source>
        <dbReference type="SAM" id="MobiDB-lite"/>
    </source>
</evidence>
<protein>
    <submittedName>
        <fullName evidence="2">DUF721 domain-containing protein</fullName>
    </submittedName>
</protein>
<organism evidence="2 3">
    <name type="scientific">Sandaracinomonas limnophila</name>
    <dbReference type="NCBI Taxonomy" id="1862386"/>
    <lineage>
        <taxon>Bacteria</taxon>
        <taxon>Pseudomonadati</taxon>
        <taxon>Bacteroidota</taxon>
        <taxon>Cytophagia</taxon>
        <taxon>Cytophagales</taxon>
        <taxon>Flectobacillaceae</taxon>
        <taxon>Sandaracinomonas</taxon>
    </lineage>
</organism>
<evidence type="ECO:0000313" key="2">
    <source>
        <dbReference type="EMBL" id="RVU25651.1"/>
    </source>
</evidence>
<dbReference type="RefSeq" id="WP_127802804.1">
    <property type="nucleotide sequence ID" value="NZ_SACY01000002.1"/>
</dbReference>